<dbReference type="InParanoid" id="E3M4E0"/>
<dbReference type="FunCoup" id="E3M4E0">
    <property type="interactions" value="1638"/>
</dbReference>
<dbReference type="OrthoDB" id="4968544at2759"/>
<feature type="compositionally biased region" description="Low complexity" evidence="1">
    <location>
        <begin position="78"/>
        <end position="90"/>
    </location>
</feature>
<feature type="region of interest" description="Disordered" evidence="1">
    <location>
        <begin position="41"/>
        <end position="128"/>
    </location>
</feature>
<sequence>MEDDKTKKKPAFEMPPPPKPLSFEMPKPPVLQPNVAAILKKTNNGKTENVVKPNANVPFNPPVPPVFNPTPNPFAPRPKSVSPNPSSLSKSENDELPKTATGDTDVTPNAVNSENKSPATTEDSGRKLDKKVVQETIEPALNAPAKSEKPTTLNTTAPTTEIPITPMVEETKNVHITCHYYIFYIAVFQITSPATVEVSNHTENVKSVDTDSSNVFTDKIDMSGGLMSWLTKTVTESKLLSDVAEKAKAGVETVMTTLDPGMKPFLAEHGVIEFALFNCDADVLTVASDAFTRSGAMAICRGLSFDETAVIFNFRPLVNGEQNARKLCEVKIEAARKTKKAKEDAAVVVTQPFLLKIGGRYYYTCKVMLNHGSTYFDAISQLLEVPETIVEAIQRSAKSEGLPDDEFSISVTQAIKNIYKTSVSTWEPGCLAPYDSKELLSVAFSSVSQQLLRNLAPVN</sequence>
<accession>E3M4E0</accession>
<protein>
    <submittedName>
        <fullName evidence="2">Uncharacterized protein</fullName>
    </submittedName>
</protein>
<dbReference type="HOGENOM" id="CLU_724094_0_0_1"/>
<name>E3M4E0_CAERE</name>
<dbReference type="Proteomes" id="UP000008281">
    <property type="component" value="Unassembled WGS sequence"/>
</dbReference>
<dbReference type="PANTHER" id="PTHR23276:SF2">
    <property type="entry name" value="PROTEIN PRRC1"/>
    <property type="match status" value="1"/>
</dbReference>
<dbReference type="eggNOG" id="ENOG502QUZV">
    <property type="taxonomic scope" value="Eukaryota"/>
</dbReference>
<proteinExistence type="predicted"/>
<dbReference type="GO" id="GO:0005737">
    <property type="term" value="C:cytoplasm"/>
    <property type="evidence" value="ECO:0007669"/>
    <property type="project" value="TreeGrafter"/>
</dbReference>
<dbReference type="STRING" id="31234.E3M4E0"/>
<dbReference type="EMBL" id="DS268424">
    <property type="protein sequence ID" value="EFO91359.1"/>
    <property type="molecule type" value="Genomic_DNA"/>
</dbReference>
<dbReference type="InterPro" id="IPR026534">
    <property type="entry name" value="PRRC1"/>
</dbReference>
<feature type="compositionally biased region" description="Pro residues" evidence="1">
    <location>
        <begin position="59"/>
        <end position="76"/>
    </location>
</feature>
<feature type="region of interest" description="Disordered" evidence="1">
    <location>
        <begin position="1"/>
        <end position="29"/>
    </location>
</feature>
<reference evidence="2" key="1">
    <citation type="submission" date="2007-07" db="EMBL/GenBank/DDBJ databases">
        <title>PCAP assembly of the Caenorhabditis remanei genome.</title>
        <authorList>
            <consortium name="The Caenorhabditis remanei Sequencing Consortium"/>
            <person name="Wilson R.K."/>
        </authorList>
    </citation>
    <scope>NUCLEOTIDE SEQUENCE [LARGE SCALE GENOMIC DNA]</scope>
    <source>
        <strain evidence="2">PB4641</strain>
    </source>
</reference>
<evidence type="ECO:0000313" key="2">
    <source>
        <dbReference type="EMBL" id="EFO91359.1"/>
    </source>
</evidence>
<dbReference type="GO" id="GO:0034237">
    <property type="term" value="F:protein kinase A regulatory subunit binding"/>
    <property type="evidence" value="ECO:0007669"/>
    <property type="project" value="TreeGrafter"/>
</dbReference>
<dbReference type="AlphaFoldDB" id="E3M4E0"/>
<organism evidence="3">
    <name type="scientific">Caenorhabditis remanei</name>
    <name type="common">Caenorhabditis vulgaris</name>
    <dbReference type="NCBI Taxonomy" id="31234"/>
    <lineage>
        <taxon>Eukaryota</taxon>
        <taxon>Metazoa</taxon>
        <taxon>Ecdysozoa</taxon>
        <taxon>Nematoda</taxon>
        <taxon>Chromadorea</taxon>
        <taxon>Rhabditida</taxon>
        <taxon>Rhabditina</taxon>
        <taxon>Rhabditomorpha</taxon>
        <taxon>Rhabditoidea</taxon>
        <taxon>Rhabditidae</taxon>
        <taxon>Peloderinae</taxon>
        <taxon>Caenorhabditis</taxon>
    </lineage>
</organism>
<feature type="compositionally biased region" description="Polar residues" evidence="1">
    <location>
        <begin position="101"/>
        <end position="122"/>
    </location>
</feature>
<feature type="compositionally biased region" description="Pro residues" evidence="1">
    <location>
        <begin position="13"/>
        <end position="29"/>
    </location>
</feature>
<keyword evidence="3" id="KW-1185">Reference proteome</keyword>
<evidence type="ECO:0000313" key="3">
    <source>
        <dbReference type="Proteomes" id="UP000008281"/>
    </source>
</evidence>
<gene>
    <name evidence="2" type="ORF">CRE_11905</name>
</gene>
<dbReference type="OMA" id="HITCHYY"/>
<dbReference type="PANTHER" id="PTHR23276">
    <property type="entry name" value="PROTEIN PRRC1"/>
    <property type="match status" value="1"/>
</dbReference>
<evidence type="ECO:0000256" key="1">
    <source>
        <dbReference type="SAM" id="MobiDB-lite"/>
    </source>
</evidence>